<evidence type="ECO:0000313" key="6">
    <source>
        <dbReference type="EMBL" id="SFR41328.1"/>
    </source>
</evidence>
<dbReference type="Pfam" id="PF07973">
    <property type="entry name" value="tRNA_SAD"/>
    <property type="match status" value="1"/>
</dbReference>
<dbReference type="GO" id="GO:0002161">
    <property type="term" value="F:aminoacyl-tRNA deacylase activity"/>
    <property type="evidence" value="ECO:0007669"/>
    <property type="project" value="UniProtKB-ARBA"/>
</dbReference>
<evidence type="ECO:0000256" key="3">
    <source>
        <dbReference type="ARBA" id="ARBA00022723"/>
    </source>
</evidence>
<dbReference type="GO" id="GO:0005524">
    <property type="term" value="F:ATP binding"/>
    <property type="evidence" value="ECO:0007669"/>
    <property type="project" value="InterPro"/>
</dbReference>
<dbReference type="GO" id="GO:0003676">
    <property type="term" value="F:nucleic acid binding"/>
    <property type="evidence" value="ECO:0007669"/>
    <property type="project" value="InterPro"/>
</dbReference>
<comment type="subcellular location">
    <subcellularLocation>
        <location evidence="2">Cytoplasm</location>
    </subcellularLocation>
</comment>
<dbReference type="STRING" id="553469.SAMN04487947_1126"/>
<sequence>MPSEPLYFEDTARRSFEATVASVAGDRVVLDRTCFYPTGGGQPNDTGTLRDDEGREWRVTDVTKRGEILHTLDGDPPDPGTAVTGELDWDRRRAHMRYHTAQHLLSAVLLDEYDAETTGNQLYDDHAHLDCAYDRFERSDLDAVESRLNELVADARPVRWHVMDREAAEESLDTARTRIHLLPDSITEVRIVEVAGASDDDPPFDRTACAGTHVADTAEIGAVEVTGRRTQGATEERVEFVLDE</sequence>
<reference evidence="7" key="1">
    <citation type="submission" date="2016-10" db="EMBL/GenBank/DDBJ databases">
        <authorList>
            <person name="Varghese N."/>
            <person name="Submissions S."/>
        </authorList>
    </citation>
    <scope>NUCLEOTIDE SEQUENCE [LARGE SCALE GENOMIC DNA]</scope>
    <source>
        <strain evidence="7">CGMCC 1.7736</strain>
    </source>
</reference>
<evidence type="ECO:0000259" key="5">
    <source>
        <dbReference type="PROSITE" id="PS50860"/>
    </source>
</evidence>
<dbReference type="SMART" id="SM00863">
    <property type="entry name" value="tRNA_SAD"/>
    <property type="match status" value="1"/>
</dbReference>
<evidence type="ECO:0000256" key="1">
    <source>
        <dbReference type="ARBA" id="ARBA00001947"/>
    </source>
</evidence>
<comment type="cofactor">
    <cofactor evidence="1">
        <name>Zn(2+)</name>
        <dbReference type="ChEBI" id="CHEBI:29105"/>
    </cofactor>
</comment>
<dbReference type="GO" id="GO:0005737">
    <property type="term" value="C:cytoplasm"/>
    <property type="evidence" value="ECO:0007669"/>
    <property type="project" value="UniProtKB-SubCell"/>
</dbReference>
<evidence type="ECO:0000256" key="4">
    <source>
        <dbReference type="ARBA" id="ARBA00022833"/>
    </source>
</evidence>
<protein>
    <submittedName>
        <fullName evidence="6">Misacylated tRNA(Ala) deacylase</fullName>
    </submittedName>
</protein>
<evidence type="ECO:0000313" key="7">
    <source>
        <dbReference type="Proteomes" id="UP000198531"/>
    </source>
</evidence>
<gene>
    <name evidence="6" type="ORF">SAMN04487947_1126</name>
</gene>
<dbReference type="Pfam" id="PF01411">
    <property type="entry name" value="tRNA-synt_2c"/>
    <property type="match status" value="1"/>
</dbReference>
<dbReference type="GO" id="GO:0006419">
    <property type="term" value="P:alanyl-tRNA aminoacylation"/>
    <property type="evidence" value="ECO:0007669"/>
    <property type="project" value="InterPro"/>
</dbReference>
<dbReference type="InterPro" id="IPR018165">
    <property type="entry name" value="Ala-tRNA-synth_IIc_core"/>
</dbReference>
<keyword evidence="4" id="KW-0862">Zinc</keyword>
<dbReference type="PANTHER" id="PTHR43462">
    <property type="entry name" value="ALANYL-TRNA EDITING PROTEIN"/>
    <property type="match status" value="1"/>
</dbReference>
<dbReference type="Gene3D" id="3.30.980.10">
    <property type="entry name" value="Threonyl-trna Synthetase, Chain A, domain 2"/>
    <property type="match status" value="1"/>
</dbReference>
<dbReference type="InterPro" id="IPR018163">
    <property type="entry name" value="Thr/Ala-tRNA-synth_IIc_edit"/>
</dbReference>
<dbReference type="Gene3D" id="2.40.30.130">
    <property type="match status" value="1"/>
</dbReference>
<feature type="domain" description="Alanyl-transfer RNA synthetases family profile" evidence="5">
    <location>
        <begin position="1"/>
        <end position="244"/>
    </location>
</feature>
<dbReference type="Proteomes" id="UP000198531">
    <property type="component" value="Unassembled WGS sequence"/>
</dbReference>
<name>A0A1I6GGP6_9EURY</name>
<keyword evidence="3" id="KW-0479">Metal-binding</keyword>
<dbReference type="PROSITE" id="PS50860">
    <property type="entry name" value="AA_TRNA_LIGASE_II_ALA"/>
    <property type="match status" value="1"/>
</dbReference>
<dbReference type="GO" id="GO:0004813">
    <property type="term" value="F:alanine-tRNA ligase activity"/>
    <property type="evidence" value="ECO:0007669"/>
    <property type="project" value="InterPro"/>
</dbReference>
<dbReference type="InterPro" id="IPR012947">
    <property type="entry name" value="tRNA_SAD"/>
</dbReference>
<accession>A0A1I6GGP6</accession>
<dbReference type="InterPro" id="IPR051335">
    <property type="entry name" value="Alanyl-tRNA_Editing_Enzymes"/>
</dbReference>
<keyword evidence="7" id="KW-1185">Reference proteome</keyword>
<evidence type="ECO:0000256" key="2">
    <source>
        <dbReference type="ARBA" id="ARBA00004496"/>
    </source>
</evidence>
<dbReference type="InterPro" id="IPR018164">
    <property type="entry name" value="Ala-tRNA-synth_IIc_N"/>
</dbReference>
<dbReference type="OrthoDB" id="11392at2157"/>
<dbReference type="RefSeq" id="WP_089805363.1">
    <property type="nucleotide sequence ID" value="NZ_FOYT01000001.1"/>
</dbReference>
<dbReference type="AlphaFoldDB" id="A0A1I6GGP6"/>
<dbReference type="EMBL" id="FOYT01000001">
    <property type="protein sequence ID" value="SFR41328.1"/>
    <property type="molecule type" value="Genomic_DNA"/>
</dbReference>
<dbReference type="SUPFAM" id="SSF55186">
    <property type="entry name" value="ThrRS/AlaRS common domain"/>
    <property type="match status" value="1"/>
</dbReference>
<dbReference type="SUPFAM" id="SSF50447">
    <property type="entry name" value="Translation proteins"/>
    <property type="match status" value="1"/>
</dbReference>
<proteinExistence type="predicted"/>
<dbReference type="InterPro" id="IPR009000">
    <property type="entry name" value="Transl_B-barrel_sf"/>
</dbReference>
<dbReference type="PANTHER" id="PTHR43462:SF1">
    <property type="entry name" value="ALANYL-TRNA EDITING PROTEIN AARSD1"/>
    <property type="match status" value="1"/>
</dbReference>
<organism evidence="6 7">
    <name type="scientific">Halogeometricum rufum</name>
    <dbReference type="NCBI Taxonomy" id="553469"/>
    <lineage>
        <taxon>Archaea</taxon>
        <taxon>Methanobacteriati</taxon>
        <taxon>Methanobacteriota</taxon>
        <taxon>Stenosarchaea group</taxon>
        <taxon>Halobacteria</taxon>
        <taxon>Halobacteriales</taxon>
        <taxon>Haloferacaceae</taxon>
        <taxon>Halogeometricum</taxon>
    </lineage>
</organism>
<dbReference type="GO" id="GO:0046872">
    <property type="term" value="F:metal ion binding"/>
    <property type="evidence" value="ECO:0007669"/>
    <property type="project" value="UniProtKB-KW"/>
</dbReference>